<reference evidence="17 18" key="1">
    <citation type="submission" date="2016-11" db="EMBL/GenBank/DDBJ databases">
        <authorList>
            <person name="Jaros S."/>
            <person name="Januszkiewicz K."/>
            <person name="Wedrychowicz H."/>
        </authorList>
    </citation>
    <scope>NUCLEOTIDE SEQUENCE [LARGE SCALE GENOMIC DNA]</scope>
    <source>
        <strain evidence="17 18">YL228</strain>
    </source>
</reference>
<evidence type="ECO:0000256" key="11">
    <source>
        <dbReference type="ARBA" id="ARBA00022840"/>
    </source>
</evidence>
<dbReference type="PANTHER" id="PTHR34265:SF1">
    <property type="entry name" value="TYPE III PANTOTHENATE KINASE"/>
    <property type="match status" value="1"/>
</dbReference>
<dbReference type="GO" id="GO:0004594">
    <property type="term" value="F:pantothenate kinase activity"/>
    <property type="evidence" value="ECO:0007669"/>
    <property type="project" value="UniProtKB-UniRule"/>
</dbReference>
<dbReference type="NCBIfam" id="NF009855">
    <property type="entry name" value="PRK13321.1"/>
    <property type="match status" value="1"/>
</dbReference>
<evidence type="ECO:0000256" key="14">
    <source>
        <dbReference type="ARBA" id="ARBA00038036"/>
    </source>
</evidence>
<evidence type="ECO:0000256" key="15">
    <source>
        <dbReference type="ARBA" id="ARBA00040883"/>
    </source>
</evidence>
<dbReference type="EMBL" id="FPIP01000003">
    <property type="protein sequence ID" value="SFW28459.1"/>
    <property type="molecule type" value="Genomic_DNA"/>
</dbReference>
<comment type="subcellular location">
    <subcellularLocation>
        <location evidence="3 16">Cytoplasm</location>
    </subcellularLocation>
</comment>
<evidence type="ECO:0000256" key="9">
    <source>
        <dbReference type="ARBA" id="ARBA00022741"/>
    </source>
</evidence>
<comment type="catalytic activity">
    <reaction evidence="1 16">
        <text>(R)-pantothenate + ATP = (R)-4'-phosphopantothenate + ADP + H(+)</text>
        <dbReference type="Rhea" id="RHEA:16373"/>
        <dbReference type="ChEBI" id="CHEBI:10986"/>
        <dbReference type="ChEBI" id="CHEBI:15378"/>
        <dbReference type="ChEBI" id="CHEBI:29032"/>
        <dbReference type="ChEBI" id="CHEBI:30616"/>
        <dbReference type="ChEBI" id="CHEBI:456216"/>
        <dbReference type="EC" id="2.7.1.33"/>
    </reaction>
</comment>
<evidence type="ECO:0000256" key="6">
    <source>
        <dbReference type="ARBA" id="ARBA00012102"/>
    </source>
</evidence>
<feature type="active site" description="Proton acceptor" evidence="16">
    <location>
        <position position="110"/>
    </location>
</feature>
<evidence type="ECO:0000256" key="8">
    <source>
        <dbReference type="ARBA" id="ARBA00022679"/>
    </source>
</evidence>
<evidence type="ECO:0000256" key="10">
    <source>
        <dbReference type="ARBA" id="ARBA00022777"/>
    </source>
</evidence>
<comment type="subunit">
    <text evidence="5 16">Homodimer.</text>
</comment>
<comment type="similarity">
    <text evidence="14 16">Belongs to the type III pantothenate kinase family.</text>
</comment>
<comment type="cofactor">
    <cofactor evidence="2">
        <name>K(+)</name>
        <dbReference type="ChEBI" id="CHEBI:29103"/>
    </cofactor>
</comment>
<dbReference type="InterPro" id="IPR004619">
    <property type="entry name" value="Type_III_PanK"/>
</dbReference>
<proteinExistence type="inferred from homology"/>
<evidence type="ECO:0000256" key="7">
    <source>
        <dbReference type="ARBA" id="ARBA00022490"/>
    </source>
</evidence>
<evidence type="ECO:0000313" key="18">
    <source>
        <dbReference type="Proteomes" id="UP000183461"/>
    </source>
</evidence>
<dbReference type="HAMAP" id="MF_01274">
    <property type="entry name" value="Pantothen_kinase_3"/>
    <property type="match status" value="1"/>
</dbReference>
<keyword evidence="13 16" id="KW-0173">Coenzyme A biosynthesis</keyword>
<keyword evidence="9 16" id="KW-0547">Nucleotide-binding</keyword>
<dbReference type="Pfam" id="PF03309">
    <property type="entry name" value="Pan_kinase"/>
    <property type="match status" value="1"/>
</dbReference>
<evidence type="ECO:0000256" key="3">
    <source>
        <dbReference type="ARBA" id="ARBA00004496"/>
    </source>
</evidence>
<evidence type="ECO:0000256" key="1">
    <source>
        <dbReference type="ARBA" id="ARBA00001206"/>
    </source>
</evidence>
<feature type="binding site" evidence="16">
    <location>
        <position position="185"/>
    </location>
    <ligand>
        <name>substrate</name>
    </ligand>
</feature>
<feature type="binding site" evidence="16">
    <location>
        <begin position="108"/>
        <end position="111"/>
    </location>
    <ligand>
        <name>substrate</name>
    </ligand>
</feature>
<dbReference type="RefSeq" id="WP_072299862.1">
    <property type="nucleotide sequence ID" value="NZ_FPIP01000003.1"/>
</dbReference>
<feature type="binding site" evidence="16">
    <location>
        <position position="130"/>
    </location>
    <ligand>
        <name>K(+)</name>
        <dbReference type="ChEBI" id="CHEBI:29103"/>
    </ligand>
</feature>
<dbReference type="GO" id="GO:0005524">
    <property type="term" value="F:ATP binding"/>
    <property type="evidence" value="ECO:0007669"/>
    <property type="project" value="UniProtKB-UniRule"/>
</dbReference>
<dbReference type="CDD" id="cd24015">
    <property type="entry name" value="ASKHA_NBD_PanK-III"/>
    <property type="match status" value="1"/>
</dbReference>
<comment type="pathway">
    <text evidence="4 16">Cofactor biosynthesis; coenzyme A biosynthesis; CoA from (R)-pantothenate: step 1/5.</text>
</comment>
<evidence type="ECO:0000256" key="4">
    <source>
        <dbReference type="ARBA" id="ARBA00005225"/>
    </source>
</evidence>
<evidence type="ECO:0000313" key="17">
    <source>
        <dbReference type="EMBL" id="SFW28459.1"/>
    </source>
</evidence>
<accession>A0A1K1MZB9</accession>
<feature type="binding site" evidence="16">
    <location>
        <position position="133"/>
    </location>
    <ligand>
        <name>ATP</name>
        <dbReference type="ChEBI" id="CHEBI:30616"/>
    </ligand>
</feature>
<comment type="caution">
    <text evidence="16">Lacks conserved residue(s) required for the propagation of feature annotation.</text>
</comment>
<evidence type="ECO:0000256" key="2">
    <source>
        <dbReference type="ARBA" id="ARBA00001958"/>
    </source>
</evidence>
<keyword evidence="16" id="KW-0479">Metal-binding</keyword>
<keyword evidence="12 16" id="KW-0630">Potassium</keyword>
<dbReference type="GO" id="GO:0046872">
    <property type="term" value="F:metal ion binding"/>
    <property type="evidence" value="ECO:0007669"/>
    <property type="project" value="UniProtKB-KW"/>
</dbReference>
<comment type="cofactor">
    <cofactor evidence="16">
        <name>NH4(+)</name>
        <dbReference type="ChEBI" id="CHEBI:28938"/>
    </cofactor>
    <cofactor evidence="16">
        <name>K(+)</name>
        <dbReference type="ChEBI" id="CHEBI:29103"/>
    </cofactor>
    <text evidence="16">A monovalent cation. Ammonium or potassium.</text>
</comment>
<gene>
    <name evidence="16" type="primary">coaX</name>
    <name evidence="17" type="ORF">SAMN02910280_1539</name>
</gene>
<keyword evidence="11 16" id="KW-0067">ATP-binding</keyword>
<dbReference type="Gene3D" id="3.30.420.40">
    <property type="match status" value="2"/>
</dbReference>
<dbReference type="PANTHER" id="PTHR34265">
    <property type="entry name" value="TYPE III PANTOTHENATE KINASE"/>
    <property type="match status" value="1"/>
</dbReference>
<keyword evidence="7 16" id="KW-0963">Cytoplasm</keyword>
<dbReference type="GO" id="GO:0005737">
    <property type="term" value="C:cytoplasm"/>
    <property type="evidence" value="ECO:0007669"/>
    <property type="project" value="UniProtKB-SubCell"/>
</dbReference>
<evidence type="ECO:0000256" key="13">
    <source>
        <dbReference type="ARBA" id="ARBA00022993"/>
    </source>
</evidence>
<name>A0A1K1MZB9_RUMFL</name>
<feature type="binding site" evidence="16">
    <location>
        <begin position="6"/>
        <end position="13"/>
    </location>
    <ligand>
        <name>ATP</name>
        <dbReference type="ChEBI" id="CHEBI:30616"/>
    </ligand>
</feature>
<dbReference type="AlphaFoldDB" id="A0A1K1MZB9"/>
<keyword evidence="10 16" id="KW-0418">Kinase</keyword>
<dbReference type="SUPFAM" id="SSF53067">
    <property type="entry name" value="Actin-like ATPase domain"/>
    <property type="match status" value="2"/>
</dbReference>
<dbReference type="GO" id="GO:0015937">
    <property type="term" value="P:coenzyme A biosynthetic process"/>
    <property type="evidence" value="ECO:0007669"/>
    <property type="project" value="UniProtKB-UniRule"/>
</dbReference>
<dbReference type="NCBIfam" id="TIGR00671">
    <property type="entry name" value="baf"/>
    <property type="match status" value="1"/>
</dbReference>
<dbReference type="UniPathway" id="UPA00241">
    <property type="reaction ID" value="UER00352"/>
</dbReference>
<evidence type="ECO:0000256" key="16">
    <source>
        <dbReference type="HAMAP-Rule" id="MF_01274"/>
    </source>
</evidence>
<organism evidence="17 18">
    <name type="scientific">Ruminococcus flavefaciens</name>
    <dbReference type="NCBI Taxonomy" id="1265"/>
    <lineage>
        <taxon>Bacteria</taxon>
        <taxon>Bacillati</taxon>
        <taxon>Bacillota</taxon>
        <taxon>Clostridia</taxon>
        <taxon>Eubacteriales</taxon>
        <taxon>Oscillospiraceae</taxon>
        <taxon>Ruminococcus</taxon>
    </lineage>
</organism>
<keyword evidence="8 16" id="KW-0808">Transferase</keyword>
<dbReference type="Proteomes" id="UP000183461">
    <property type="component" value="Unassembled WGS sequence"/>
</dbReference>
<evidence type="ECO:0000256" key="12">
    <source>
        <dbReference type="ARBA" id="ARBA00022958"/>
    </source>
</evidence>
<protein>
    <recommendedName>
        <fullName evidence="15 16">Type III pantothenate kinase</fullName>
        <ecNumber evidence="6 16">2.7.1.33</ecNumber>
    </recommendedName>
    <alternativeName>
        <fullName evidence="16">PanK-III</fullName>
    </alternativeName>
    <alternativeName>
        <fullName evidence="16">Pantothenic acid kinase</fullName>
    </alternativeName>
</protein>
<dbReference type="InterPro" id="IPR043129">
    <property type="entry name" value="ATPase_NBD"/>
</dbReference>
<evidence type="ECO:0000256" key="5">
    <source>
        <dbReference type="ARBA" id="ARBA00011738"/>
    </source>
</evidence>
<sequence length="256" mass="27436">MLLAVDIGNTNIVFGCVDDNDEVVLFERISTNHNATAAEYAVLIRTILEMNRFDLSDIHDAIMSSVVPSVTNTVKEAIRKLFDVDVMIAGPGVKTGLNILIDNPAQLGSDQAVDAVAAINQYPVPMIIIDMGTATTLSVVDSKKNYRGGLILTGMKVAADALTARTAQLPKVNFEVPAHVIGTNTIDCLKSGILYSNASALDGIIDRIEEELGEKCTAVATGGLSELVVPLCKREIILDNNLLIKGLAIIYKKNKK</sequence>
<dbReference type="EC" id="2.7.1.33" evidence="6 16"/>
<comment type="function">
    <text evidence="16">Catalyzes the phosphorylation of pantothenate (Pan), the first step in CoA biosynthesis.</text>
</comment>